<comment type="subcellular location">
    <subcellularLocation>
        <location evidence="1">Membrane</location>
        <topology evidence="1">Multi-pass membrane protein</topology>
    </subcellularLocation>
</comment>
<keyword evidence="12" id="KW-1185">Reference proteome</keyword>
<evidence type="ECO:0000313" key="11">
    <source>
        <dbReference type="EMBL" id="CUS07238.1"/>
    </source>
</evidence>
<evidence type="ECO:0000256" key="1">
    <source>
        <dbReference type="ARBA" id="ARBA00004141"/>
    </source>
</evidence>
<keyword evidence="4 8" id="KW-0812">Transmembrane</keyword>
<proteinExistence type="inferred from homology"/>
<name>A0A292PKV8_9PEZI</name>
<protein>
    <recommendedName>
        <fullName evidence="10">Sodium/calcium exchanger membrane region domain-containing protein</fullName>
    </recommendedName>
</protein>
<feature type="transmembrane region" description="Helical" evidence="8">
    <location>
        <begin position="185"/>
        <end position="206"/>
    </location>
</feature>
<feature type="chain" id="PRO_5012719495" description="Sodium/calcium exchanger membrane region domain-containing protein" evidence="9">
    <location>
        <begin position="31"/>
        <end position="926"/>
    </location>
</feature>
<evidence type="ECO:0000313" key="12">
    <source>
        <dbReference type="Proteomes" id="UP001412239"/>
    </source>
</evidence>
<feature type="transmembrane region" description="Helical" evidence="8">
    <location>
        <begin position="893"/>
        <end position="911"/>
    </location>
</feature>
<feature type="transmembrane region" description="Helical" evidence="8">
    <location>
        <begin position="855"/>
        <end position="881"/>
    </location>
</feature>
<evidence type="ECO:0000256" key="3">
    <source>
        <dbReference type="ARBA" id="ARBA00022448"/>
    </source>
</evidence>
<evidence type="ECO:0000256" key="2">
    <source>
        <dbReference type="ARBA" id="ARBA00008170"/>
    </source>
</evidence>
<keyword evidence="5 8" id="KW-1133">Transmembrane helix</keyword>
<feature type="signal peptide" evidence="9">
    <location>
        <begin position="1"/>
        <end position="30"/>
    </location>
</feature>
<feature type="domain" description="Sodium/calcium exchanger membrane region" evidence="10">
    <location>
        <begin position="123"/>
        <end position="261"/>
    </location>
</feature>
<dbReference type="Pfam" id="PF01699">
    <property type="entry name" value="Na_Ca_ex"/>
    <property type="match status" value="2"/>
</dbReference>
<feature type="compositionally biased region" description="Polar residues" evidence="7">
    <location>
        <begin position="436"/>
        <end position="446"/>
    </location>
</feature>
<feature type="domain" description="Sodium/calcium exchanger membrane region" evidence="10">
    <location>
        <begin position="756"/>
        <end position="907"/>
    </location>
</feature>
<dbReference type="PANTHER" id="PTHR12266:SF0">
    <property type="entry name" value="MITOCHONDRIAL SODIUM_CALCIUM EXCHANGER PROTEIN"/>
    <property type="match status" value="1"/>
</dbReference>
<feature type="transmembrane region" description="Helical" evidence="8">
    <location>
        <begin position="695"/>
        <end position="713"/>
    </location>
</feature>
<feature type="transmembrane region" description="Helical" evidence="8">
    <location>
        <begin position="725"/>
        <end position="744"/>
    </location>
</feature>
<dbReference type="EMBL" id="LN891231">
    <property type="protein sequence ID" value="CUS07238.1"/>
    <property type="molecule type" value="Genomic_DNA"/>
</dbReference>
<dbReference type="GO" id="GO:0008324">
    <property type="term" value="F:monoatomic cation transmembrane transporter activity"/>
    <property type="evidence" value="ECO:0007669"/>
    <property type="project" value="TreeGrafter"/>
</dbReference>
<feature type="transmembrane region" description="Helical" evidence="8">
    <location>
        <begin position="750"/>
        <end position="770"/>
    </location>
</feature>
<evidence type="ECO:0000256" key="5">
    <source>
        <dbReference type="ARBA" id="ARBA00022989"/>
    </source>
</evidence>
<reference evidence="11" key="1">
    <citation type="submission" date="2015-10" db="EMBL/GenBank/DDBJ databases">
        <authorList>
            <person name="Regsiter A."/>
            <person name="william w."/>
        </authorList>
    </citation>
    <scope>NUCLEOTIDE SEQUENCE</scope>
    <source>
        <strain evidence="11">Montdore</strain>
    </source>
</reference>
<feature type="compositionally biased region" description="Pro residues" evidence="7">
    <location>
        <begin position="555"/>
        <end position="568"/>
    </location>
</feature>
<dbReference type="Proteomes" id="UP001412239">
    <property type="component" value="Unassembled WGS sequence"/>
</dbReference>
<comment type="similarity">
    <text evidence="2">Belongs to the Ca(2+):cation antiporter (CaCA) (TC 2.A.19) family.</text>
</comment>
<dbReference type="InterPro" id="IPR044880">
    <property type="entry name" value="NCX_ion-bd_dom_sf"/>
</dbReference>
<dbReference type="InterPro" id="IPR051359">
    <property type="entry name" value="CaCA_antiporter"/>
</dbReference>
<dbReference type="GO" id="GO:0006874">
    <property type="term" value="P:intracellular calcium ion homeostasis"/>
    <property type="evidence" value="ECO:0007669"/>
    <property type="project" value="TreeGrafter"/>
</dbReference>
<evidence type="ECO:0000256" key="4">
    <source>
        <dbReference type="ARBA" id="ARBA00022692"/>
    </source>
</evidence>
<sequence>MTCFNSTFRLSVVLPALLFLLLNSAPDVTAKRVQRPQALHPSHSISPKHFSGPSFFKPISSLDGSAVGVRDMECRRVHEFEDKCKFVKENCDDEEVGYFDYLGLYYCRLEKLPVVSLMIMAGWLVMLFTTLGIAASDFFCINLSTIANILGMSESLAGVTFLAFGNGSPDVFSTFAAMKINSGSLAVGELIGAASFIAAVVAGSMAIVRPFRVGRRSFVRDVCFFIVAVLFGIFFLADGKIQMWECVVMVMFYCFYVCFVVAWHWASQSRKRRRRKERSAREHYAAPEEEETIDDDDEDGGVGETTGLLDSTHDFRALERGESEDNDEEEQEQQAYAELSNNMRLTRPAVERHNTPATPHGIRPSLVGALEFRAVLSSLEKNKNLQGSPIHLRRYSDGPFLSLNPSSFSAPGSLVVPENFGDRHSPEDDPVADPNTGRSRGMSVNDSARANVDHEYFGRSANSLPQVNITQPTPLSSQLILATDGALFARAKTPDFLSPPSPTGYPRGSRYSPTHSEPTSPLSQASSGAPHVGPASDSGPQHFTESPRPFGSPSASPPPSIRLPPPSISPASLGTPSAGGSRKILRYWPYHILPPPRVLFGTLFPTLRGFKGKSLMEKCLGFIALPSVFLLTITLPVVEGGSQTSDKTPTVVLEPESPVSTVTGGDLMSINGASSSPGNGVSAPDDIGPKEWNRWLVAIQCITAPIFMVVMFLADDGVRLLKPILYALLGGLIALASLLVLTTPERPPRWRYLLCFAGFVVAIGWISAIANEVVGVLKAFGVIFGISDAILGLTIFAIGNSLGDLVADITVARLGFPVMALSACFGGPMLNILLGIGISGLYMTTISHSHKGADYYPIEVSSTLIISAATLLITLVLLLVAVPLNRWMMTRQIGFTLIGLWVVSTIVNVIVELTGLGSKWGGKIAV</sequence>
<dbReference type="GO" id="GO:0016020">
    <property type="term" value="C:membrane"/>
    <property type="evidence" value="ECO:0007669"/>
    <property type="project" value="UniProtKB-SubCell"/>
</dbReference>
<evidence type="ECO:0000256" key="6">
    <source>
        <dbReference type="ARBA" id="ARBA00023136"/>
    </source>
</evidence>
<evidence type="ECO:0000256" key="8">
    <source>
        <dbReference type="SAM" id="Phobius"/>
    </source>
</evidence>
<organism evidence="11 12">
    <name type="scientific">Tuber aestivum</name>
    <name type="common">summer truffle</name>
    <dbReference type="NCBI Taxonomy" id="59557"/>
    <lineage>
        <taxon>Eukaryota</taxon>
        <taxon>Fungi</taxon>
        <taxon>Dikarya</taxon>
        <taxon>Ascomycota</taxon>
        <taxon>Pezizomycotina</taxon>
        <taxon>Pezizomycetes</taxon>
        <taxon>Pezizales</taxon>
        <taxon>Tuberaceae</taxon>
        <taxon>Tuber</taxon>
    </lineage>
</organism>
<evidence type="ECO:0000256" key="9">
    <source>
        <dbReference type="SAM" id="SignalP"/>
    </source>
</evidence>
<feature type="transmembrane region" description="Helical" evidence="8">
    <location>
        <begin position="242"/>
        <end position="266"/>
    </location>
</feature>
<dbReference type="PANTHER" id="PTHR12266">
    <property type="entry name" value="NA+/CA2+ K+ INDEPENDENT EXCHANGER"/>
    <property type="match status" value="1"/>
</dbReference>
<keyword evidence="9" id="KW-0732">Signal</keyword>
<accession>A0A292PKV8</accession>
<feature type="region of interest" description="Disordered" evidence="7">
    <location>
        <begin position="492"/>
        <end position="576"/>
    </location>
</feature>
<feature type="region of interest" description="Disordered" evidence="7">
    <location>
        <begin position="415"/>
        <end position="446"/>
    </location>
</feature>
<feature type="transmembrane region" description="Helical" evidence="8">
    <location>
        <begin position="777"/>
        <end position="798"/>
    </location>
</feature>
<feature type="transmembrane region" description="Helical" evidence="8">
    <location>
        <begin position="818"/>
        <end position="843"/>
    </location>
</feature>
<evidence type="ECO:0000256" key="7">
    <source>
        <dbReference type="SAM" id="MobiDB-lite"/>
    </source>
</evidence>
<dbReference type="Gene3D" id="1.20.1420.30">
    <property type="entry name" value="NCX, central ion-binding region"/>
    <property type="match status" value="2"/>
</dbReference>
<dbReference type="AlphaFoldDB" id="A0A292PKV8"/>
<keyword evidence="6 8" id="KW-0472">Membrane</keyword>
<keyword evidence="3" id="KW-0813">Transport</keyword>
<dbReference type="InterPro" id="IPR004837">
    <property type="entry name" value="NaCa_Exmemb"/>
</dbReference>
<feature type="compositionally biased region" description="Acidic residues" evidence="7">
    <location>
        <begin position="287"/>
        <end position="301"/>
    </location>
</feature>
<gene>
    <name evidence="11" type="ORF">GSTUAT00008690001</name>
</gene>
<feature type="region of interest" description="Disordered" evidence="7">
    <location>
        <begin position="276"/>
        <end position="308"/>
    </location>
</feature>
<feature type="transmembrane region" description="Helical" evidence="8">
    <location>
        <begin position="114"/>
        <end position="134"/>
    </location>
</feature>
<feature type="transmembrane region" description="Helical" evidence="8">
    <location>
        <begin position="218"/>
        <end position="236"/>
    </location>
</feature>
<evidence type="ECO:0000259" key="10">
    <source>
        <dbReference type="Pfam" id="PF01699"/>
    </source>
</evidence>
<feature type="compositionally biased region" description="Polar residues" evidence="7">
    <location>
        <begin position="511"/>
        <end position="527"/>
    </location>
</feature>
<feature type="transmembrane region" description="Helical" evidence="8">
    <location>
        <begin position="146"/>
        <end position="165"/>
    </location>
</feature>